<evidence type="ECO:0000256" key="10">
    <source>
        <dbReference type="RuleBase" id="RU361174"/>
    </source>
</evidence>
<sequence length="370" mass="40856">MKNSPPSMVTLQLDGKKGRLVLLVAIAGLALMACRSSQSGSVADPQPNAATVLRNALPFPIGAAMNPNLLATNAAYRQVAEREFSSVTAENYLKMGSVHPAPDRYDWTGSDKLVLFAEQNKQRMHGHTAIWHQSLPAWVTSFQGDSLAWEALFKNHIQTVVGQYKGRIRSWDIVNEAFLDDGTLRPSIWLIKLGPDYIARAFTYAREADSAVKLFYNEYGHEYSAKRLAATVALAADFKKRGIPLDGLGLQMHTNIGQTDASIQNALKEVAATGLLIHISELDVRVNQAKVANYVLTDADALRQRQKYAAIVRAYRTLVPTAQQHGITTWNVGDADSWIPNYCTCSDYPLPFDKQYAKKTAYDGLIDGLQ</sequence>
<reference evidence="13" key="1">
    <citation type="submission" date="2019-09" db="EMBL/GenBank/DDBJ databases">
        <authorList>
            <person name="Jung D.-H."/>
        </authorList>
    </citation>
    <scope>NUCLEOTIDE SEQUENCE [LARGE SCALE GENOMIC DNA]</scope>
    <source>
        <strain evidence="13">JA-25</strain>
    </source>
</reference>
<dbReference type="RefSeq" id="WP_166693181.1">
    <property type="nucleotide sequence ID" value="NZ_WAEL01000007.1"/>
</dbReference>
<dbReference type="Gene3D" id="3.20.20.80">
    <property type="entry name" value="Glycosidases"/>
    <property type="match status" value="1"/>
</dbReference>
<dbReference type="SUPFAM" id="SSF51445">
    <property type="entry name" value="(Trans)glycosidases"/>
    <property type="match status" value="1"/>
</dbReference>
<evidence type="ECO:0000256" key="7">
    <source>
        <dbReference type="ARBA" id="ARBA00023295"/>
    </source>
</evidence>
<evidence type="ECO:0000259" key="11">
    <source>
        <dbReference type="PROSITE" id="PS51760"/>
    </source>
</evidence>
<comment type="similarity">
    <text evidence="2 10">Belongs to the glycosyl hydrolase 10 (cellulase F) family.</text>
</comment>
<evidence type="ECO:0000256" key="4">
    <source>
        <dbReference type="ARBA" id="ARBA00022729"/>
    </source>
</evidence>
<keyword evidence="3" id="KW-0858">Xylan degradation</keyword>
<evidence type="ECO:0000256" key="3">
    <source>
        <dbReference type="ARBA" id="ARBA00022651"/>
    </source>
</evidence>
<proteinExistence type="inferred from homology"/>
<keyword evidence="5 10" id="KW-0378">Hydrolase</keyword>
<evidence type="ECO:0000256" key="6">
    <source>
        <dbReference type="ARBA" id="ARBA00023277"/>
    </source>
</evidence>
<feature type="active site" description="Nucleophile" evidence="9">
    <location>
        <position position="281"/>
    </location>
</feature>
<evidence type="ECO:0000256" key="5">
    <source>
        <dbReference type="ARBA" id="ARBA00022801"/>
    </source>
</evidence>
<dbReference type="PANTHER" id="PTHR31490">
    <property type="entry name" value="GLYCOSYL HYDROLASE"/>
    <property type="match status" value="1"/>
</dbReference>
<dbReference type="InterPro" id="IPR017853">
    <property type="entry name" value="GH"/>
</dbReference>
<dbReference type="PANTHER" id="PTHR31490:SF88">
    <property type="entry name" value="BETA-XYLANASE"/>
    <property type="match status" value="1"/>
</dbReference>
<evidence type="ECO:0000256" key="9">
    <source>
        <dbReference type="PROSITE-ProRule" id="PRU10061"/>
    </source>
</evidence>
<dbReference type="PRINTS" id="PR00134">
    <property type="entry name" value="GLHYDRLASE10"/>
</dbReference>
<dbReference type="SMART" id="SM00633">
    <property type="entry name" value="Glyco_10"/>
    <property type="match status" value="1"/>
</dbReference>
<keyword evidence="4" id="KW-0732">Signal</keyword>
<keyword evidence="8 10" id="KW-0624">Polysaccharide degradation</keyword>
<dbReference type="PROSITE" id="PS51760">
    <property type="entry name" value="GH10_2"/>
    <property type="match status" value="1"/>
</dbReference>
<dbReference type="EC" id="3.2.1.8" evidence="10"/>
<name>A0ABX0QKG3_9BACT</name>
<accession>A0ABX0QKG3</accession>
<dbReference type="PROSITE" id="PS00591">
    <property type="entry name" value="GH10_1"/>
    <property type="match status" value="1"/>
</dbReference>
<protein>
    <recommendedName>
        <fullName evidence="10">Beta-xylanase</fullName>
        <ecNumber evidence="10">3.2.1.8</ecNumber>
    </recommendedName>
</protein>
<dbReference type="Pfam" id="PF00331">
    <property type="entry name" value="Glyco_hydro_10"/>
    <property type="match status" value="1"/>
</dbReference>
<keyword evidence="13" id="KW-1185">Reference proteome</keyword>
<keyword evidence="7 10" id="KW-0326">Glycosidase</keyword>
<feature type="domain" description="GH10" evidence="11">
    <location>
        <begin position="43"/>
        <end position="368"/>
    </location>
</feature>
<dbReference type="InterPro" id="IPR044846">
    <property type="entry name" value="GH10"/>
</dbReference>
<evidence type="ECO:0000256" key="8">
    <source>
        <dbReference type="ARBA" id="ARBA00023326"/>
    </source>
</evidence>
<dbReference type="Proteomes" id="UP000606008">
    <property type="component" value="Unassembled WGS sequence"/>
</dbReference>
<dbReference type="EMBL" id="WAEL01000007">
    <property type="protein sequence ID" value="NID12323.1"/>
    <property type="molecule type" value="Genomic_DNA"/>
</dbReference>
<evidence type="ECO:0000313" key="13">
    <source>
        <dbReference type="Proteomes" id="UP000606008"/>
    </source>
</evidence>
<dbReference type="InterPro" id="IPR031158">
    <property type="entry name" value="GH10_AS"/>
</dbReference>
<evidence type="ECO:0000256" key="2">
    <source>
        <dbReference type="ARBA" id="ARBA00007495"/>
    </source>
</evidence>
<dbReference type="PROSITE" id="PS51257">
    <property type="entry name" value="PROKAR_LIPOPROTEIN"/>
    <property type="match status" value="1"/>
</dbReference>
<dbReference type="InterPro" id="IPR001000">
    <property type="entry name" value="GH10_dom"/>
</dbReference>
<evidence type="ECO:0000256" key="1">
    <source>
        <dbReference type="ARBA" id="ARBA00000681"/>
    </source>
</evidence>
<evidence type="ECO:0000313" key="12">
    <source>
        <dbReference type="EMBL" id="NID12323.1"/>
    </source>
</evidence>
<reference evidence="13" key="2">
    <citation type="submission" date="2023-07" db="EMBL/GenBank/DDBJ databases">
        <authorList>
            <person name="Jung D.-H."/>
        </authorList>
    </citation>
    <scope>NUCLEOTIDE SEQUENCE [LARGE SCALE GENOMIC DNA]</scope>
    <source>
        <strain evidence="13">JA-25</strain>
    </source>
</reference>
<comment type="catalytic activity">
    <reaction evidence="1 10">
        <text>Endohydrolysis of (1-&gt;4)-beta-D-xylosidic linkages in xylans.</text>
        <dbReference type="EC" id="3.2.1.8"/>
    </reaction>
</comment>
<keyword evidence="6 10" id="KW-0119">Carbohydrate metabolism</keyword>
<comment type="caution">
    <text evidence="12">The sequence shown here is derived from an EMBL/GenBank/DDBJ whole genome shotgun (WGS) entry which is preliminary data.</text>
</comment>
<organism evidence="12 13">
    <name type="scientific">Fibrivirga algicola</name>
    <dbReference type="NCBI Taxonomy" id="2950420"/>
    <lineage>
        <taxon>Bacteria</taxon>
        <taxon>Pseudomonadati</taxon>
        <taxon>Bacteroidota</taxon>
        <taxon>Cytophagia</taxon>
        <taxon>Cytophagales</taxon>
        <taxon>Spirosomataceae</taxon>
        <taxon>Fibrivirga</taxon>
    </lineage>
</organism>
<gene>
    <name evidence="12" type="ORF">F7231_19270</name>
</gene>